<proteinExistence type="predicted"/>
<comment type="caution">
    <text evidence="1">The sequence shown here is derived from an EMBL/GenBank/DDBJ whole genome shotgun (WGS) entry which is preliminary data.</text>
</comment>
<sequence length="132" mass="14538">MIIKIEKNADIVTYQYDDSVQGNIPDITSDTTTAASVANSLFAGLPTTGICTDTAPLDYTLYINLNAISEIRVLDNFDNMYALSNALTEGCTKVIVFGRGLQSTIIAFNKNSEHEYLRLKQEIDKAYSTAKE</sequence>
<dbReference type="RefSeq" id="WP_055732872.1">
    <property type="nucleotide sequence ID" value="NZ_BMDY01000003.1"/>
</dbReference>
<evidence type="ECO:0000313" key="1">
    <source>
        <dbReference type="EMBL" id="GGA96007.1"/>
    </source>
</evidence>
<protein>
    <submittedName>
        <fullName evidence="1">Uncharacterized protein</fullName>
    </submittedName>
</protein>
<gene>
    <name evidence="1" type="ORF">GCM10007414_06090</name>
</gene>
<name>A0ABQ1I022_9ALTE</name>
<dbReference type="Proteomes" id="UP000651977">
    <property type="component" value="Unassembled WGS sequence"/>
</dbReference>
<accession>A0ABQ1I022</accession>
<evidence type="ECO:0000313" key="2">
    <source>
        <dbReference type="Proteomes" id="UP000651977"/>
    </source>
</evidence>
<reference evidence="2" key="1">
    <citation type="journal article" date="2019" name="Int. J. Syst. Evol. Microbiol.">
        <title>The Global Catalogue of Microorganisms (GCM) 10K type strain sequencing project: providing services to taxonomists for standard genome sequencing and annotation.</title>
        <authorList>
            <consortium name="The Broad Institute Genomics Platform"/>
            <consortium name="The Broad Institute Genome Sequencing Center for Infectious Disease"/>
            <person name="Wu L."/>
            <person name="Ma J."/>
        </authorList>
    </citation>
    <scope>NUCLEOTIDE SEQUENCE [LARGE SCALE GENOMIC DNA]</scope>
    <source>
        <strain evidence="2">CGMCC 1.10131</strain>
    </source>
</reference>
<keyword evidence="2" id="KW-1185">Reference proteome</keyword>
<dbReference type="EMBL" id="BMDY01000003">
    <property type="protein sequence ID" value="GGA96007.1"/>
    <property type="molecule type" value="Genomic_DNA"/>
</dbReference>
<organism evidence="1 2">
    <name type="scientific">Agarivorans gilvus</name>
    <dbReference type="NCBI Taxonomy" id="680279"/>
    <lineage>
        <taxon>Bacteria</taxon>
        <taxon>Pseudomonadati</taxon>
        <taxon>Pseudomonadota</taxon>
        <taxon>Gammaproteobacteria</taxon>
        <taxon>Alteromonadales</taxon>
        <taxon>Alteromonadaceae</taxon>
        <taxon>Agarivorans</taxon>
    </lineage>
</organism>